<dbReference type="Proteomes" id="UP000317930">
    <property type="component" value="Segment"/>
</dbReference>
<accession>A0A513ZYB1</accession>
<name>A0A513ZYB1_9CAUD</name>
<gene>
    <name evidence="3" type="ORF">AAM37_gp28</name>
</gene>
<evidence type="ECO:0000313" key="3">
    <source>
        <dbReference type="EMBL" id="QDH45699.1"/>
    </source>
</evidence>
<feature type="domain" description="Baseplate structural protein Gp10 C-terminal" evidence="2">
    <location>
        <begin position="45"/>
        <end position="142"/>
    </location>
</feature>
<organism evidence="3 4">
    <name type="scientific">Pantoea phage vB_PagM_AAM37</name>
    <dbReference type="NCBI Taxonomy" id="2588093"/>
    <lineage>
        <taxon>Viruses</taxon>
        <taxon>Duplodnaviria</taxon>
        <taxon>Heunggongvirae</taxon>
        <taxon>Uroviricota</taxon>
        <taxon>Caudoviricetes</taxon>
        <taxon>Dibbivirus</taxon>
        <taxon>Dibbivirus AAM37</taxon>
    </lineage>
</organism>
<keyword evidence="4" id="KW-1185">Reference proteome</keyword>
<protein>
    <submittedName>
        <fullName evidence="3">Tail fiber protein</fullName>
    </submittedName>
</protein>
<feature type="compositionally biased region" description="Polar residues" evidence="1">
    <location>
        <begin position="107"/>
        <end position="124"/>
    </location>
</feature>
<dbReference type="EMBL" id="MK798143">
    <property type="protein sequence ID" value="QDH45699.1"/>
    <property type="molecule type" value="Genomic_DNA"/>
</dbReference>
<dbReference type="InterPro" id="IPR053827">
    <property type="entry name" value="Gp10_C"/>
</dbReference>
<proteinExistence type="predicted"/>
<evidence type="ECO:0000259" key="2">
    <source>
        <dbReference type="Pfam" id="PF21939"/>
    </source>
</evidence>
<reference evidence="3 4" key="1">
    <citation type="submission" date="2019-04" db="EMBL/GenBank/DDBJ databases">
        <title>Complete genome sequence of Pantoea sp. infecting bacteriophage vB_PagM_AAM37.</title>
        <authorList>
            <person name="Truncaite L."/>
            <person name="Simoliuniene M."/>
            <person name="Zajanckauskaite A."/>
            <person name="Meskys R."/>
            <person name="Simoliunas E."/>
        </authorList>
    </citation>
    <scope>NUCLEOTIDE SEQUENCE [LARGE SCALE GENOMIC DNA]</scope>
    <source>
        <strain evidence="3">AAM37</strain>
    </source>
</reference>
<evidence type="ECO:0000313" key="4">
    <source>
        <dbReference type="Proteomes" id="UP000317930"/>
    </source>
</evidence>
<sequence>MADIELKYLQDLEAASKVSSGDLMHLSQSSLDKSVTIGVLTAYFMDLFTPVGTVMFRGDAANPNQLFPGTTWVKLPANQVIRTSAENASDVLTTGGADSVSLNNDHLPSHSHTFSNGSTSQSGNHSHRVWTGAAGGHAHSAYTDAQGNHAHRAWTDAQGAHSHPFLGAGGTGSGSGLLIGVKEFEIGAGSAIHNAGLHSHNVGMDAAGNHGHNITVNAVGAHDHAAAMDPAGNHTHTVTGTIGLTGSNSPFSVVNAHVKLVGWRRTK</sequence>
<feature type="region of interest" description="Disordered" evidence="1">
    <location>
        <begin position="107"/>
        <end position="141"/>
    </location>
</feature>
<dbReference type="Pfam" id="PF21939">
    <property type="entry name" value="Gp10_C"/>
    <property type="match status" value="1"/>
</dbReference>
<evidence type="ECO:0000256" key="1">
    <source>
        <dbReference type="SAM" id="MobiDB-lite"/>
    </source>
</evidence>